<dbReference type="RefSeq" id="WP_119150216.1">
    <property type="nucleotide sequence ID" value="NZ_JBHSOV010000001.1"/>
</dbReference>
<comment type="function">
    <text evidence="1">Essential for recycling GMP and indirectly, cGMP.</text>
</comment>
<evidence type="ECO:0000259" key="6">
    <source>
        <dbReference type="PROSITE" id="PS50052"/>
    </source>
</evidence>
<dbReference type="Proteomes" id="UP000266340">
    <property type="component" value="Unassembled WGS sequence"/>
</dbReference>
<evidence type="ECO:0000313" key="7">
    <source>
        <dbReference type="EMBL" id="RIE02178.1"/>
    </source>
</evidence>
<dbReference type="PROSITE" id="PS50052">
    <property type="entry name" value="GUANYLATE_KINASE_2"/>
    <property type="match status" value="1"/>
</dbReference>
<dbReference type="SMART" id="SM00072">
    <property type="entry name" value="GuKc"/>
    <property type="match status" value="1"/>
</dbReference>
<organism evidence="7 8">
    <name type="scientific">Cohnella faecalis</name>
    <dbReference type="NCBI Taxonomy" id="2315694"/>
    <lineage>
        <taxon>Bacteria</taxon>
        <taxon>Bacillati</taxon>
        <taxon>Bacillota</taxon>
        <taxon>Bacilli</taxon>
        <taxon>Bacillales</taxon>
        <taxon>Paenibacillaceae</taxon>
        <taxon>Cohnella</taxon>
    </lineage>
</organism>
<dbReference type="Pfam" id="PF00625">
    <property type="entry name" value="Guanylate_kin"/>
    <property type="match status" value="1"/>
</dbReference>
<protein>
    <submittedName>
        <fullName evidence="7">Guanylate kinase</fullName>
    </submittedName>
</protein>
<keyword evidence="8" id="KW-1185">Reference proteome</keyword>
<accession>A0A398CN10</accession>
<evidence type="ECO:0000256" key="2">
    <source>
        <dbReference type="ARBA" id="ARBA00005790"/>
    </source>
</evidence>
<dbReference type="GO" id="GO:0005829">
    <property type="term" value="C:cytosol"/>
    <property type="evidence" value="ECO:0007669"/>
    <property type="project" value="TreeGrafter"/>
</dbReference>
<sequence length="184" mass="21126">MDSQKRMFVFTGTSGSGRKTIARKIGGEFGLTPVISCTTRPPRNPAKPDSDYHYISAEQFEEWENGGLFVQTSEIDRHKYGILNRELERALSGEADVSLILNREGASVVKRLFGDRVVRIFIYVDKQTVRERLESKGTSYEVVNAYLDHYPDEVTYRKSCEHVVENVELSRTLEQLRGIIRSYR</sequence>
<proteinExistence type="inferred from homology"/>
<name>A0A398CN10_9BACL</name>
<evidence type="ECO:0000256" key="5">
    <source>
        <dbReference type="ARBA" id="ARBA00048594"/>
    </source>
</evidence>
<comment type="catalytic activity">
    <reaction evidence="5">
        <text>GMP + ATP = GDP + ADP</text>
        <dbReference type="Rhea" id="RHEA:20780"/>
        <dbReference type="ChEBI" id="CHEBI:30616"/>
        <dbReference type="ChEBI" id="CHEBI:58115"/>
        <dbReference type="ChEBI" id="CHEBI:58189"/>
        <dbReference type="ChEBI" id="CHEBI:456216"/>
        <dbReference type="EC" id="2.7.4.8"/>
    </reaction>
</comment>
<evidence type="ECO:0000313" key="8">
    <source>
        <dbReference type="Proteomes" id="UP000266340"/>
    </source>
</evidence>
<dbReference type="PANTHER" id="PTHR23117">
    <property type="entry name" value="GUANYLATE KINASE-RELATED"/>
    <property type="match status" value="1"/>
</dbReference>
<evidence type="ECO:0000256" key="3">
    <source>
        <dbReference type="ARBA" id="ARBA00022679"/>
    </source>
</evidence>
<dbReference type="OrthoDB" id="1033810at2"/>
<evidence type="ECO:0000256" key="4">
    <source>
        <dbReference type="ARBA" id="ARBA00022777"/>
    </source>
</evidence>
<dbReference type="EMBL" id="QXJM01000039">
    <property type="protein sequence ID" value="RIE02178.1"/>
    <property type="molecule type" value="Genomic_DNA"/>
</dbReference>
<comment type="caution">
    <text evidence="7">The sequence shown here is derived from an EMBL/GenBank/DDBJ whole genome shotgun (WGS) entry which is preliminary data.</text>
</comment>
<dbReference type="Gene3D" id="3.40.50.300">
    <property type="entry name" value="P-loop containing nucleotide triphosphate hydrolases"/>
    <property type="match status" value="1"/>
</dbReference>
<evidence type="ECO:0000256" key="1">
    <source>
        <dbReference type="ARBA" id="ARBA00003531"/>
    </source>
</evidence>
<dbReference type="InterPro" id="IPR008144">
    <property type="entry name" value="Guanylate_kin-like_dom"/>
</dbReference>
<gene>
    <name evidence="7" type="ORF">D3H35_15665</name>
</gene>
<reference evidence="7 8" key="1">
    <citation type="submission" date="2018-09" db="EMBL/GenBank/DDBJ databases">
        <title>Cohnella cavernae sp. nov., isolated from a karst cave.</title>
        <authorList>
            <person name="Zhu H."/>
        </authorList>
    </citation>
    <scope>NUCLEOTIDE SEQUENCE [LARGE SCALE GENOMIC DNA]</scope>
    <source>
        <strain evidence="7 8">K2E09-144</strain>
    </source>
</reference>
<keyword evidence="4 7" id="KW-0418">Kinase</keyword>
<dbReference type="PANTHER" id="PTHR23117:SF13">
    <property type="entry name" value="GUANYLATE KINASE"/>
    <property type="match status" value="1"/>
</dbReference>
<feature type="domain" description="Guanylate kinase-like" evidence="6">
    <location>
        <begin position="5"/>
        <end position="181"/>
    </location>
</feature>
<dbReference type="GO" id="GO:0004385">
    <property type="term" value="F:GMP kinase activity"/>
    <property type="evidence" value="ECO:0007669"/>
    <property type="project" value="UniProtKB-EC"/>
</dbReference>
<dbReference type="SUPFAM" id="SSF52540">
    <property type="entry name" value="P-loop containing nucleoside triphosphate hydrolases"/>
    <property type="match status" value="1"/>
</dbReference>
<keyword evidence="3" id="KW-0808">Transferase</keyword>
<dbReference type="InterPro" id="IPR027417">
    <property type="entry name" value="P-loop_NTPase"/>
</dbReference>
<dbReference type="InterPro" id="IPR008145">
    <property type="entry name" value="GK/Ca_channel_bsu"/>
</dbReference>
<dbReference type="AlphaFoldDB" id="A0A398CN10"/>
<comment type="similarity">
    <text evidence="2">Belongs to the guanylate kinase family.</text>
</comment>